<reference evidence="3" key="1">
    <citation type="submission" date="2014-05" db="EMBL/GenBank/DDBJ databases">
        <authorList>
            <person name="Chronopoulou M."/>
        </authorList>
    </citation>
    <scope>NUCLEOTIDE SEQUENCE</scope>
    <source>
        <tissue evidence="3">Whole organism</tissue>
    </source>
</reference>
<dbReference type="InterPro" id="IPR029048">
    <property type="entry name" value="HSP70_C_sf"/>
</dbReference>
<dbReference type="AlphaFoldDB" id="A0A0K2U9Y0"/>
<dbReference type="Gene3D" id="1.20.1270.10">
    <property type="match status" value="1"/>
</dbReference>
<evidence type="ECO:0000256" key="1">
    <source>
        <dbReference type="SAM" id="MobiDB-lite"/>
    </source>
</evidence>
<dbReference type="CDD" id="cd00201">
    <property type="entry name" value="WW"/>
    <property type="match status" value="1"/>
</dbReference>
<dbReference type="EMBL" id="HACA01017150">
    <property type="protein sequence ID" value="CDW34511.1"/>
    <property type="molecule type" value="Transcribed_RNA"/>
</dbReference>
<protein>
    <submittedName>
        <fullName evidence="3">PDX1 Cterminal inhibiting factor 1 [Megachile rotundata]</fullName>
    </submittedName>
</protein>
<dbReference type="SMART" id="SM00456">
    <property type="entry name" value="WW"/>
    <property type="match status" value="1"/>
</dbReference>
<evidence type="ECO:0000313" key="3">
    <source>
        <dbReference type="EMBL" id="CDW34511.1"/>
    </source>
</evidence>
<dbReference type="GO" id="GO:0005634">
    <property type="term" value="C:nucleus"/>
    <property type="evidence" value="ECO:0007669"/>
    <property type="project" value="TreeGrafter"/>
</dbReference>
<organism evidence="3">
    <name type="scientific">Lepeophtheirus salmonis</name>
    <name type="common">Salmon louse</name>
    <name type="synonym">Caligus salmonis</name>
    <dbReference type="NCBI Taxonomy" id="72036"/>
    <lineage>
        <taxon>Eukaryota</taxon>
        <taxon>Metazoa</taxon>
        <taxon>Ecdysozoa</taxon>
        <taxon>Arthropoda</taxon>
        <taxon>Crustacea</taxon>
        <taxon>Multicrustacea</taxon>
        <taxon>Hexanauplia</taxon>
        <taxon>Copepoda</taxon>
        <taxon>Siphonostomatoida</taxon>
        <taxon>Caligidae</taxon>
        <taxon>Lepeophtheirus</taxon>
    </lineage>
</organism>
<dbReference type="InterPro" id="IPR022035">
    <property type="entry name" value="PCIF1_WW"/>
</dbReference>
<dbReference type="InterPro" id="IPR001202">
    <property type="entry name" value="WW_dom"/>
</dbReference>
<name>A0A0K2U9Y0_LEPSM</name>
<feature type="region of interest" description="Disordered" evidence="1">
    <location>
        <begin position="62"/>
        <end position="106"/>
    </location>
</feature>
<accession>A0A0K2U9Y0</accession>
<dbReference type="OrthoDB" id="193787at2759"/>
<dbReference type="SUPFAM" id="SSF51045">
    <property type="entry name" value="WW domain"/>
    <property type="match status" value="1"/>
</dbReference>
<gene>
    <name evidence="3" type="primary">Pcif1</name>
</gene>
<dbReference type="InterPro" id="IPR039881">
    <property type="entry name" value="PCIF1-like"/>
</dbReference>
<dbReference type="Gene3D" id="2.20.70.10">
    <property type="match status" value="1"/>
</dbReference>
<dbReference type="PANTHER" id="PTHR21727">
    <property type="entry name" value="PHOSPHORYLATED CTD INTERACTING FACTOR 1"/>
    <property type="match status" value="1"/>
</dbReference>
<dbReference type="GO" id="GO:0016422">
    <property type="term" value="F:mRNA (2'-O-methyladenosine-N6-)-methyltransferase activity"/>
    <property type="evidence" value="ECO:0007669"/>
    <property type="project" value="InterPro"/>
</dbReference>
<dbReference type="PROSITE" id="PS50020">
    <property type="entry name" value="WW_DOMAIN_2"/>
    <property type="match status" value="1"/>
</dbReference>
<dbReference type="InterPro" id="IPR036020">
    <property type="entry name" value="WW_dom_sf"/>
</dbReference>
<dbReference type="Pfam" id="PF12237">
    <property type="entry name" value="PCIF1_WW"/>
    <property type="match status" value="1"/>
</dbReference>
<sequence length="587" mass="67190">MSSTTSANVEATCSRGAPVPHSINNFETDLPGDLLSQGWRKFWSRRENRPYFFNRLTGDTMWEMPPSPGSGTGGAGYNSADPLGISAGDPQAQPPPTPNNNGGGNVVNTNNKRRISSCEEQGPPLKKLILNGPWDLEIPTNVILFEKAPSMIPHPHPEAEALRFVLVMKLRQSLEEICRSREGIDAPKDCFNRWLLERKVIDQGGDPVLPSYCFPEISMSMYREIMNDIPMKLVRPSMNAEARKQLSKYCEAAKKLMEMRNAPPESRKIVKWNVEDNLAWLRRVVGANFEDFQERLQHLKTQCQPHITEAAKSSVEGICKKIYTLSTDYALKVKEKNAEILKEANISEHGIKTSVPNEHKVWCYPVQFALPCPRLPQVDFFQDREQTVLRYKNDSLGINNSHFNKLEQLYRYGCADDRKFEYFLVRVWMLLKRYNSYFGTNQGEGAQNQGAIPITVLECLNKQFGVTFECFASPLNCYFRQYCSAFPDIDSYFGSRGPVMDFKPLCGSFEANPPFCEELLDTTFNHFDRLLEESLEPLSFIVFLPEWRDPPPQALIKLESSRWKRRQIIIPALEHEYRHGFQHSLPK</sequence>
<proteinExistence type="predicted"/>
<feature type="domain" description="WW" evidence="2">
    <location>
        <begin position="33"/>
        <end position="67"/>
    </location>
</feature>
<evidence type="ECO:0000259" key="2">
    <source>
        <dbReference type="PROSITE" id="PS50020"/>
    </source>
</evidence>
<dbReference type="PANTHER" id="PTHR21727:SF0">
    <property type="entry name" value="MRNA (2'-O-METHYLADENOSINE-N(6)-)-METHYLTRANSFERASE"/>
    <property type="match status" value="1"/>
</dbReference>
<dbReference type="GO" id="GO:0099122">
    <property type="term" value="F:RNA polymerase II C-terminal domain binding"/>
    <property type="evidence" value="ECO:0007669"/>
    <property type="project" value="InterPro"/>
</dbReference>